<keyword evidence="1" id="KW-0479">Metal-binding</keyword>
<reference evidence="2" key="1">
    <citation type="submission" date="2020-12" db="EMBL/GenBank/DDBJ databases">
        <title>Metabolic potential, ecology and presence of endohyphal bacteria is reflected in genomic diversity of Mucoromycotina.</title>
        <authorList>
            <person name="Muszewska A."/>
            <person name="Okrasinska A."/>
            <person name="Steczkiewicz K."/>
            <person name="Drgas O."/>
            <person name="Orlowska M."/>
            <person name="Perlinska-Lenart U."/>
            <person name="Aleksandrzak-Piekarczyk T."/>
            <person name="Szatraj K."/>
            <person name="Zielenkiewicz U."/>
            <person name="Pilsyk S."/>
            <person name="Malc E."/>
            <person name="Mieczkowski P."/>
            <person name="Kruszewska J.S."/>
            <person name="Biernat P."/>
            <person name="Pawlowska J."/>
        </authorList>
    </citation>
    <scope>NUCLEOTIDE SEQUENCE</scope>
    <source>
        <strain evidence="2">WA0000051536</strain>
    </source>
</reference>
<dbReference type="SUPFAM" id="SSF51556">
    <property type="entry name" value="Metallo-dependent hydrolases"/>
    <property type="match status" value="1"/>
</dbReference>
<dbReference type="Gene3D" id="3.20.20.140">
    <property type="entry name" value="Metal-dependent hydrolases"/>
    <property type="match status" value="1"/>
</dbReference>
<keyword evidence="1" id="KW-0645">Protease</keyword>
<dbReference type="EC" id="3.4.13.19" evidence="1"/>
<dbReference type="FunFam" id="3.20.20.140:FF:000030">
    <property type="entry name" value="Dipeptidase"/>
    <property type="match status" value="1"/>
</dbReference>
<comment type="similarity">
    <text evidence="1">Belongs to the metallo-dependent hydrolases superfamily. Peptidase M19 family.</text>
</comment>
<evidence type="ECO:0000256" key="1">
    <source>
        <dbReference type="RuleBase" id="RU341113"/>
    </source>
</evidence>
<dbReference type="PROSITE" id="PS51365">
    <property type="entry name" value="RENAL_DIPEPTIDASE_2"/>
    <property type="match status" value="1"/>
</dbReference>
<keyword evidence="1" id="KW-0378">Hydrolase</keyword>
<organism evidence="2 3">
    <name type="scientific">Umbelopsis vinacea</name>
    <dbReference type="NCBI Taxonomy" id="44442"/>
    <lineage>
        <taxon>Eukaryota</taxon>
        <taxon>Fungi</taxon>
        <taxon>Fungi incertae sedis</taxon>
        <taxon>Mucoromycota</taxon>
        <taxon>Mucoromycotina</taxon>
        <taxon>Umbelopsidomycetes</taxon>
        <taxon>Umbelopsidales</taxon>
        <taxon>Umbelopsidaceae</taxon>
        <taxon>Umbelopsis</taxon>
    </lineage>
</organism>
<dbReference type="PROSITE" id="PS00869">
    <property type="entry name" value="RENAL_DIPEPTIDASE_1"/>
    <property type="match status" value="1"/>
</dbReference>
<dbReference type="GO" id="GO:0070573">
    <property type="term" value="F:metallodipeptidase activity"/>
    <property type="evidence" value="ECO:0007669"/>
    <property type="project" value="InterPro"/>
</dbReference>
<dbReference type="PANTHER" id="PTHR10443:SF12">
    <property type="entry name" value="DIPEPTIDASE"/>
    <property type="match status" value="1"/>
</dbReference>
<evidence type="ECO:0000313" key="2">
    <source>
        <dbReference type="EMBL" id="KAG2185662.1"/>
    </source>
</evidence>
<gene>
    <name evidence="2" type="ORF">INT44_002455</name>
</gene>
<keyword evidence="1" id="KW-0862">Zinc</keyword>
<comment type="catalytic activity">
    <reaction evidence="1">
        <text>an L-aminoacyl-L-amino acid + H2O = 2 an L-alpha-amino acid</text>
        <dbReference type="Rhea" id="RHEA:48940"/>
        <dbReference type="ChEBI" id="CHEBI:15377"/>
        <dbReference type="ChEBI" id="CHEBI:59869"/>
        <dbReference type="ChEBI" id="CHEBI:77460"/>
        <dbReference type="EC" id="3.4.13.19"/>
    </reaction>
</comment>
<evidence type="ECO:0000313" key="3">
    <source>
        <dbReference type="Proteomes" id="UP000612746"/>
    </source>
</evidence>
<sequence length="389" mass="43369">MKSILAVALASFATLVCAQEQIPVSSKPSPYLARANTLLEQQPVIDTHNDLPIFLKFYYKGKLNNIDLTHMTNESHTDIERLRKGHVGGQFWSIFYPCEDTEADQVKEGLELVDLVKRMVQRYPDTFQLAGSVAEYEDAIKNGRIASMQGIEGGQIIDSSMSVLRQFYDAGVRYMTLTHNCHTPWAESQSPATKYPFPKGTGLTDFGRKIVKEMNRIGMFVDISHVAHSTMHAVLDTTSAPVLFSHTSANAICPIERNVPDSVLRRLNETDGVVMVNFYSRFVECDESKRATLSDVADHIEHIASIAGRDKVGLGSDFNGIDLTPVGLEDVSKYPYLIAELLRRGWSDEDVKGVAGGNLLRIWRGVELVRDKMSDVVPDESELNEESLQ</sequence>
<accession>A0A8H7UL16</accession>
<keyword evidence="1" id="KW-0224">Dipeptidase</keyword>
<dbReference type="CDD" id="cd01301">
    <property type="entry name" value="rDP_like"/>
    <property type="match status" value="1"/>
</dbReference>
<protein>
    <recommendedName>
        <fullName evidence="1">Dipeptidase</fullName>
        <ecNumber evidence="1">3.4.13.19</ecNumber>
    </recommendedName>
</protein>
<dbReference type="GO" id="GO:0046872">
    <property type="term" value="F:metal ion binding"/>
    <property type="evidence" value="ECO:0007669"/>
    <property type="project" value="UniProtKB-UniRule"/>
</dbReference>
<dbReference type="InterPro" id="IPR008257">
    <property type="entry name" value="Pept_M19"/>
</dbReference>
<keyword evidence="1" id="KW-0482">Metalloprotease</keyword>
<comment type="caution">
    <text evidence="2">The sequence shown here is derived from an EMBL/GenBank/DDBJ whole genome shotgun (WGS) entry which is preliminary data.</text>
</comment>
<feature type="chain" id="PRO_5034708951" description="Dipeptidase" evidence="1">
    <location>
        <begin position="19"/>
        <end position="389"/>
    </location>
</feature>
<dbReference type="EMBL" id="JAEPRA010000005">
    <property type="protein sequence ID" value="KAG2185662.1"/>
    <property type="molecule type" value="Genomic_DNA"/>
</dbReference>
<feature type="signal peptide" evidence="1">
    <location>
        <begin position="1"/>
        <end position="18"/>
    </location>
</feature>
<name>A0A8H7UL16_9FUNG</name>
<dbReference type="Pfam" id="PF01244">
    <property type="entry name" value="Peptidase_M19"/>
    <property type="match status" value="1"/>
</dbReference>
<dbReference type="Proteomes" id="UP000612746">
    <property type="component" value="Unassembled WGS sequence"/>
</dbReference>
<dbReference type="OrthoDB" id="445695at2759"/>
<keyword evidence="3" id="KW-1185">Reference proteome</keyword>
<dbReference type="GO" id="GO:0006508">
    <property type="term" value="P:proteolysis"/>
    <property type="evidence" value="ECO:0007669"/>
    <property type="project" value="UniProtKB-KW"/>
</dbReference>
<dbReference type="InterPro" id="IPR032466">
    <property type="entry name" value="Metal_Hydrolase"/>
</dbReference>
<keyword evidence="1" id="KW-0732">Signal</keyword>
<dbReference type="PANTHER" id="PTHR10443">
    <property type="entry name" value="MICROSOMAL DIPEPTIDASE"/>
    <property type="match status" value="1"/>
</dbReference>
<dbReference type="InterPro" id="IPR000180">
    <property type="entry name" value="Dipep_AS"/>
</dbReference>
<proteinExistence type="inferred from homology"/>
<comment type="cofactor">
    <cofactor evidence="1">
        <name>Zn(2+)</name>
        <dbReference type="ChEBI" id="CHEBI:29105"/>
    </cofactor>
</comment>
<dbReference type="AlphaFoldDB" id="A0A8H7UL16"/>